<reference evidence="4 5" key="1">
    <citation type="submission" date="2017-05" db="EMBL/GenBank/DDBJ databases">
        <title>Thiocyanate degradation by Thiohalobacter thiocyanaticus FOKN1.</title>
        <authorList>
            <person name="Oshiki M."/>
            <person name="Fukushima T."/>
            <person name="Kawano S."/>
            <person name="Nakagawa J."/>
        </authorList>
    </citation>
    <scope>NUCLEOTIDE SEQUENCE [LARGE SCALE GENOMIC DNA]</scope>
    <source>
        <strain evidence="4 5">FOKN1</strain>
    </source>
</reference>
<protein>
    <recommendedName>
        <fullName evidence="3">Type II secretion system protein GspB C-terminal domain-containing protein</fullName>
    </recommendedName>
</protein>
<dbReference type="Pfam" id="PF16537">
    <property type="entry name" value="T2SSB"/>
    <property type="match status" value="1"/>
</dbReference>
<dbReference type="EMBL" id="AP018052">
    <property type="protein sequence ID" value="BAZ95309.1"/>
    <property type="molecule type" value="Genomic_DNA"/>
</dbReference>
<evidence type="ECO:0000259" key="3">
    <source>
        <dbReference type="Pfam" id="PF16537"/>
    </source>
</evidence>
<dbReference type="KEGG" id="ttc:FOKN1_2952"/>
<feature type="compositionally biased region" description="Low complexity" evidence="1">
    <location>
        <begin position="76"/>
        <end position="112"/>
    </location>
</feature>
<dbReference type="GO" id="GO:0015627">
    <property type="term" value="C:type II protein secretion system complex"/>
    <property type="evidence" value="ECO:0007669"/>
    <property type="project" value="InterPro"/>
</dbReference>
<gene>
    <name evidence="4" type="ORF">FOKN1_2952</name>
</gene>
<sequence length="235" mass="25134">MSYILEALKKSEQERQLGAVPRPEAGIAMGRRPARPWWPWLLSGVLLVNAAILLWLVLRPQTPVPLSQQETTGSRAAASASAAAAQPDEAAEPAAARSRMPLPTAAAAVSALPPQPPPPAVESVAPAPVAPAQPSRGSVRWMAPPEPEAPAQPAEAVPPQAPRWDELSAAEKNGLIRPRLDVHVYAESPAQRFVLIDLKRYREGEQLAGGGRLEAITPEGVIIEARGTRYRVDRP</sequence>
<feature type="transmembrane region" description="Helical" evidence="2">
    <location>
        <begin position="37"/>
        <end position="58"/>
    </location>
</feature>
<feature type="compositionally biased region" description="Low complexity" evidence="1">
    <location>
        <begin position="121"/>
        <end position="134"/>
    </location>
</feature>
<dbReference type="AlphaFoldDB" id="A0A1Z4VUK0"/>
<dbReference type="RefSeq" id="WP_096367309.1">
    <property type="nucleotide sequence ID" value="NZ_AP018052.1"/>
</dbReference>
<feature type="region of interest" description="Disordered" evidence="1">
    <location>
        <begin position="65"/>
        <end position="161"/>
    </location>
</feature>
<keyword evidence="2" id="KW-0472">Membrane</keyword>
<evidence type="ECO:0000313" key="5">
    <source>
        <dbReference type="Proteomes" id="UP000218765"/>
    </source>
</evidence>
<evidence type="ECO:0000256" key="1">
    <source>
        <dbReference type="SAM" id="MobiDB-lite"/>
    </source>
</evidence>
<organism evidence="4 5">
    <name type="scientific">Thiohalobacter thiocyanaticus</name>
    <dbReference type="NCBI Taxonomy" id="585455"/>
    <lineage>
        <taxon>Bacteria</taxon>
        <taxon>Pseudomonadati</taxon>
        <taxon>Pseudomonadota</taxon>
        <taxon>Gammaproteobacteria</taxon>
        <taxon>Thiohalobacterales</taxon>
        <taxon>Thiohalobacteraceae</taxon>
        <taxon>Thiohalobacter</taxon>
    </lineage>
</organism>
<dbReference type="InterPro" id="IPR032389">
    <property type="entry name" value="GspB_C"/>
</dbReference>
<feature type="compositionally biased region" description="Polar residues" evidence="1">
    <location>
        <begin position="65"/>
        <end position="74"/>
    </location>
</feature>
<keyword evidence="5" id="KW-1185">Reference proteome</keyword>
<keyword evidence="2" id="KW-0812">Transmembrane</keyword>
<feature type="domain" description="Type II secretion system protein GspB C-terminal" evidence="3">
    <location>
        <begin position="181"/>
        <end position="233"/>
    </location>
</feature>
<dbReference type="OrthoDB" id="5432325at2"/>
<keyword evidence="2" id="KW-1133">Transmembrane helix</keyword>
<proteinExistence type="predicted"/>
<evidence type="ECO:0000313" key="4">
    <source>
        <dbReference type="EMBL" id="BAZ95309.1"/>
    </source>
</evidence>
<name>A0A1Z4VUK0_9GAMM</name>
<evidence type="ECO:0000256" key="2">
    <source>
        <dbReference type="SAM" id="Phobius"/>
    </source>
</evidence>
<accession>A0A1Z4VUK0</accession>
<dbReference type="Proteomes" id="UP000218765">
    <property type="component" value="Chromosome"/>
</dbReference>